<evidence type="ECO:0000313" key="4">
    <source>
        <dbReference type="Proteomes" id="UP000274756"/>
    </source>
</evidence>
<dbReference type="WBParaSite" id="DME_0000121901-mRNA-1">
    <property type="protein sequence ID" value="DME_0000121901-mRNA-1"/>
    <property type="gene ID" value="DME_0000121901"/>
</dbReference>
<dbReference type="EMBL" id="UYYG01001152">
    <property type="protein sequence ID" value="VDN55606.1"/>
    <property type="molecule type" value="Genomic_DNA"/>
</dbReference>
<evidence type="ECO:0000313" key="3">
    <source>
        <dbReference type="Proteomes" id="UP000038040"/>
    </source>
</evidence>
<gene>
    <name evidence="2" type="ORF">DME_LOCUS5579</name>
</gene>
<dbReference type="InterPro" id="IPR052907">
    <property type="entry name" value="Beta-lactamase/esterase"/>
</dbReference>
<dbReference type="Proteomes" id="UP000274756">
    <property type="component" value="Unassembled WGS sequence"/>
</dbReference>
<dbReference type="Proteomes" id="UP000038040">
    <property type="component" value="Unplaced"/>
</dbReference>
<dbReference type="AlphaFoldDB" id="A0A0N4U3C0"/>
<evidence type="ECO:0000259" key="1">
    <source>
        <dbReference type="Pfam" id="PF00144"/>
    </source>
</evidence>
<organism evidence="3 5">
    <name type="scientific">Dracunculus medinensis</name>
    <name type="common">Guinea worm</name>
    <dbReference type="NCBI Taxonomy" id="318479"/>
    <lineage>
        <taxon>Eukaryota</taxon>
        <taxon>Metazoa</taxon>
        <taxon>Ecdysozoa</taxon>
        <taxon>Nematoda</taxon>
        <taxon>Chromadorea</taxon>
        <taxon>Rhabditida</taxon>
        <taxon>Spirurina</taxon>
        <taxon>Dracunculoidea</taxon>
        <taxon>Dracunculidae</taxon>
        <taxon>Dracunculus</taxon>
    </lineage>
</organism>
<feature type="domain" description="Beta-lactamase-related" evidence="1">
    <location>
        <begin position="25"/>
        <end position="388"/>
    </location>
</feature>
<dbReference type="Pfam" id="PF00144">
    <property type="entry name" value="Beta-lactamase"/>
    <property type="match status" value="1"/>
</dbReference>
<evidence type="ECO:0000313" key="5">
    <source>
        <dbReference type="WBParaSite" id="DME_0000121901-mRNA-1"/>
    </source>
</evidence>
<evidence type="ECO:0000313" key="2">
    <source>
        <dbReference type="EMBL" id="VDN55606.1"/>
    </source>
</evidence>
<dbReference type="OrthoDB" id="5946976at2759"/>
<dbReference type="STRING" id="318479.A0A0N4U3C0"/>
<reference evidence="5" key="1">
    <citation type="submission" date="2017-02" db="UniProtKB">
        <authorList>
            <consortium name="WormBaseParasite"/>
        </authorList>
    </citation>
    <scope>IDENTIFICATION</scope>
</reference>
<reference evidence="2 4" key="2">
    <citation type="submission" date="2018-11" db="EMBL/GenBank/DDBJ databases">
        <authorList>
            <consortium name="Pathogen Informatics"/>
        </authorList>
    </citation>
    <scope>NUCLEOTIDE SEQUENCE [LARGE SCALE GENOMIC DNA]</scope>
</reference>
<dbReference type="PANTHER" id="PTHR43319:SF3">
    <property type="entry name" value="BETA-LACTAMASE-RELATED DOMAIN-CONTAINING PROTEIN"/>
    <property type="match status" value="1"/>
</dbReference>
<proteinExistence type="predicted"/>
<name>A0A0N4U3C0_DRAME</name>
<dbReference type="InterPro" id="IPR001466">
    <property type="entry name" value="Beta-lactam-related"/>
</dbReference>
<dbReference type="SUPFAM" id="SSF56601">
    <property type="entry name" value="beta-lactamase/transpeptidase-like"/>
    <property type="match status" value="1"/>
</dbReference>
<protein>
    <submittedName>
        <fullName evidence="5">Beta-lactamase domain-containing protein</fullName>
    </submittedName>
</protein>
<dbReference type="PANTHER" id="PTHR43319">
    <property type="entry name" value="BETA-LACTAMASE-RELATED"/>
    <property type="match status" value="1"/>
</dbReference>
<accession>A0A0N4U3C0</accession>
<keyword evidence="4" id="KW-1185">Reference proteome</keyword>
<dbReference type="Gene3D" id="3.40.710.10">
    <property type="entry name" value="DD-peptidase/beta-lactamase superfamily"/>
    <property type="match status" value="1"/>
</dbReference>
<dbReference type="InterPro" id="IPR012338">
    <property type="entry name" value="Beta-lactam/transpept-like"/>
</dbReference>
<sequence>MRNYSMHIDGDCDSRFNAVKQTFSENFTSRLESEGAAFAVYLNGEKIVDLWGGYADSSSKRKWKDDTVSVLFSTTKSISAICIAVLVDRGLLNYKDLISKHWPEFGQNGKENITIEQLLSHQAGLAYTDCPIEEIDVKDHNRISKIFENQVPNWTPGQKMGYHMLSIGFLSDQLVRRVDPKKRSLSAFFEEEIVIPNGLDLRIGTSPALEHRVARLAHTSKFAAAREILEYPVILKFLWNMFGASQNNFFWNAINRRNSQSQQLLNKITSNFAWLGNDVIFLNNPDIRSLDIPAATGVGTARSLAKLHSLIATGDLLKESTVDQLLKPDICDEFDIVLTFRHSRGKGFMYTKNPKGQWMFGHPGMGGQNVKVDIKNKVAFAYICNGLKCGAEDYTMTFMRLQKALYQCLDNNNLLNDDVSINEIPIEGKNNKKIDHLEMEQNRTVEIAEN</sequence>